<evidence type="ECO:0000313" key="1">
    <source>
        <dbReference type="EMBL" id="KAE9972697.1"/>
    </source>
</evidence>
<dbReference type="EMBL" id="WNWS01000262">
    <property type="protein sequence ID" value="KAE9972697.1"/>
    <property type="molecule type" value="Genomic_DNA"/>
</dbReference>
<reference evidence="1 2" key="1">
    <citation type="submission" date="2018-12" db="EMBL/GenBank/DDBJ databases">
        <title>Venturia inaequalis Genome Resource.</title>
        <authorList>
            <person name="Lichtner F.J."/>
        </authorList>
    </citation>
    <scope>NUCLEOTIDE SEQUENCE [LARGE SCALE GENOMIC DNA]</scope>
    <source>
        <strain evidence="1 2">120213</strain>
    </source>
</reference>
<dbReference type="Proteomes" id="UP000447873">
    <property type="component" value="Unassembled WGS sequence"/>
</dbReference>
<organism evidence="1 2">
    <name type="scientific">Venturia inaequalis</name>
    <name type="common">Apple scab fungus</name>
    <dbReference type="NCBI Taxonomy" id="5025"/>
    <lineage>
        <taxon>Eukaryota</taxon>
        <taxon>Fungi</taxon>
        <taxon>Dikarya</taxon>
        <taxon>Ascomycota</taxon>
        <taxon>Pezizomycotina</taxon>
        <taxon>Dothideomycetes</taxon>
        <taxon>Pleosporomycetidae</taxon>
        <taxon>Venturiales</taxon>
        <taxon>Venturiaceae</taxon>
        <taxon>Venturia</taxon>
    </lineage>
</organism>
<sequence length="104" mass="11868">MDENSQSSATHHIAEMIAYLGLPPLDYIQRSEITKRVFDEEGRWKAAGGTVVPLISLEESMSDLDGDSKEQFLYFIRSMLKWLPEERQQACALLKDPWIVKAVP</sequence>
<gene>
    <name evidence="1" type="ORF">EG328_004838</name>
</gene>
<protein>
    <submittedName>
        <fullName evidence="1">Uncharacterized protein</fullName>
    </submittedName>
</protein>
<accession>A0A8H3UNL6</accession>
<comment type="caution">
    <text evidence="1">The sequence shown here is derived from an EMBL/GenBank/DDBJ whole genome shotgun (WGS) entry which is preliminary data.</text>
</comment>
<proteinExistence type="predicted"/>
<dbReference type="Gene3D" id="1.10.510.10">
    <property type="entry name" value="Transferase(Phosphotransferase) domain 1"/>
    <property type="match status" value="1"/>
</dbReference>
<name>A0A8H3UNL6_VENIN</name>
<evidence type="ECO:0000313" key="2">
    <source>
        <dbReference type="Proteomes" id="UP000447873"/>
    </source>
</evidence>
<dbReference type="AlphaFoldDB" id="A0A8H3UNL6"/>